<keyword evidence="1" id="KW-1185">Reference proteome</keyword>
<proteinExistence type="predicted"/>
<organism evidence="1 2">
    <name type="scientific">Galendromus occidentalis</name>
    <name type="common">western predatory mite</name>
    <dbReference type="NCBI Taxonomy" id="34638"/>
    <lineage>
        <taxon>Eukaryota</taxon>
        <taxon>Metazoa</taxon>
        <taxon>Ecdysozoa</taxon>
        <taxon>Arthropoda</taxon>
        <taxon>Chelicerata</taxon>
        <taxon>Arachnida</taxon>
        <taxon>Acari</taxon>
        <taxon>Parasitiformes</taxon>
        <taxon>Mesostigmata</taxon>
        <taxon>Gamasina</taxon>
        <taxon>Phytoseioidea</taxon>
        <taxon>Phytoseiidae</taxon>
        <taxon>Typhlodrominae</taxon>
        <taxon>Galendromus</taxon>
    </lineage>
</organism>
<name>A0AAJ7SDG4_9ACAR</name>
<dbReference type="GeneID" id="114828065"/>
<dbReference type="RefSeq" id="XP_028966560.1">
    <property type="nucleotide sequence ID" value="XM_029110727.1"/>
</dbReference>
<dbReference type="KEGG" id="goe:114828065"/>
<protein>
    <submittedName>
        <fullName evidence="2">Uncharacterized protein LOC114828065</fullName>
    </submittedName>
</protein>
<reference evidence="2" key="1">
    <citation type="submission" date="2025-08" db="UniProtKB">
        <authorList>
            <consortium name="RefSeq"/>
        </authorList>
    </citation>
    <scope>IDENTIFICATION</scope>
</reference>
<accession>A0AAJ7SDG4</accession>
<evidence type="ECO:0000313" key="1">
    <source>
        <dbReference type="Proteomes" id="UP000694867"/>
    </source>
</evidence>
<dbReference type="AlphaFoldDB" id="A0AAJ7SDG4"/>
<gene>
    <name evidence="2" type="primary">LOC114828065</name>
</gene>
<sequence>MENHGLDLAPEKTEAVLLIGRRPCGPLPGLKLRGHPVVPAKEVKYLWVTLDRRLTFAPHIQHALKKAKKAVKALGQIMPRTCGAGEGTRRLLAAVAPSIVTYATPVWEKALRRDRNVKRLASVQRQMALRVYRAYRTAGLSAVLALARQVPWHLVVTERKLRYDDRRELNPGLKRTRKQRSEETLARWQTEWERDTGESGWTKRLIPDIGVWQCRRHLRCMR</sequence>
<dbReference type="Proteomes" id="UP000694867">
    <property type="component" value="Unplaced"/>
</dbReference>
<evidence type="ECO:0000313" key="2">
    <source>
        <dbReference type="RefSeq" id="XP_028966560.1"/>
    </source>
</evidence>